<comment type="caution">
    <text evidence="7">The sequence shown here is derived from an EMBL/GenBank/DDBJ whole genome shotgun (WGS) entry which is preliminary data.</text>
</comment>
<dbReference type="GO" id="GO:0005634">
    <property type="term" value="C:nucleus"/>
    <property type="evidence" value="ECO:0007669"/>
    <property type="project" value="TreeGrafter"/>
</dbReference>
<dbReference type="AlphaFoldDB" id="A0A0W0FH43"/>
<dbReference type="PROSITE" id="PS50297">
    <property type="entry name" value="ANK_REP_REGION"/>
    <property type="match status" value="1"/>
</dbReference>
<evidence type="ECO:0000256" key="5">
    <source>
        <dbReference type="SAM" id="Phobius"/>
    </source>
</evidence>
<keyword evidence="5" id="KW-0472">Membrane</keyword>
<dbReference type="PANTHER" id="PTHR32379">
    <property type="entry name" value="GUANIDINOACETATE N-METHYLTRANSFERASE"/>
    <property type="match status" value="1"/>
</dbReference>
<evidence type="ECO:0000256" key="2">
    <source>
        <dbReference type="ARBA" id="ARBA00022679"/>
    </source>
</evidence>
<dbReference type="InterPro" id="IPR036770">
    <property type="entry name" value="Ankyrin_rpt-contain_sf"/>
</dbReference>
<dbReference type="Gene3D" id="3.40.50.150">
    <property type="entry name" value="Vaccinia Virus protein VP39"/>
    <property type="match status" value="1"/>
</dbReference>
<dbReference type="SUPFAM" id="SSF48403">
    <property type="entry name" value="Ankyrin repeat"/>
    <property type="match status" value="1"/>
</dbReference>
<dbReference type="InterPro" id="IPR051038">
    <property type="entry name" value="RMT2/GAMT_Mtase"/>
</dbReference>
<evidence type="ECO:0000256" key="3">
    <source>
        <dbReference type="ARBA" id="ARBA00022691"/>
    </source>
</evidence>
<feature type="domain" description="RMT2" evidence="6">
    <location>
        <begin position="194"/>
        <end position="432"/>
    </location>
</feature>
<dbReference type="InterPro" id="IPR002110">
    <property type="entry name" value="Ankyrin_rpt"/>
</dbReference>
<gene>
    <name evidence="7" type="ORF">WG66_11771</name>
</gene>
<keyword evidence="4" id="KW-0040">ANK repeat</keyword>
<dbReference type="PROSITE" id="PS51559">
    <property type="entry name" value="SAM_RMT2"/>
    <property type="match status" value="1"/>
</dbReference>
<reference evidence="7 8" key="1">
    <citation type="submission" date="2015-12" db="EMBL/GenBank/DDBJ databases">
        <title>Draft genome sequence of Moniliophthora roreri, the causal agent of frosty pod rot of cacao.</title>
        <authorList>
            <person name="Aime M.C."/>
            <person name="Diaz-Valderrama J.R."/>
            <person name="Kijpornyongpan T."/>
            <person name="Phillips-Mora W."/>
        </authorList>
    </citation>
    <scope>NUCLEOTIDE SEQUENCE [LARGE SCALE GENOMIC DNA]</scope>
    <source>
        <strain evidence="7 8">MCA 2952</strain>
    </source>
</reference>
<sequence length="644" mass="71305">MLEERNYDSLPYPRFYVSRLDVRRVVGTCAAWETFIFISSPTLTFASLQPTSGMDATSEDVEKLTELGENLVSMILQDEPFSQLVILIKNGAPLWYSSECEGLSPLHAAAYMQNEDLVRLLIKEGAVWNSVDYLNNTAGDIALSFNNKTIYTLIRDYGLRSGKKLHDLELLLNLLSSKSTPDPPSSLIIRGDDASAAASTDTFLNSKLIFTIDEHGQEICTVKAGADEIGVMMAWERGIMEKTTRLLCEGHPSAGSLRVLNVGHGLGIIDTLFQNLSSTPALHCIVEPHPDVLQHMKDGGWYDKSGVRIIEGKWQDAVEDLMAMGGFDVIYTDTFSENYSDLHQFFELLPDLLSGPESRFSFFNGLGATNALFYDVYTHLSEVHLAEIGVDLCWHDVDVMFVKSGAQRKGSEIILHLSPAQAPPSTVPFELQNQYVSGPYFTHQLDTPNHGLNESGFLLLWCTSYNFIGSTSNLNIVISSLVVIPVALQPIVRSAIITRDQEGFITTTSLAKVNAILFSTFLGTLLLFLIPIATWKYIGHRHLNALAQKWTKADRVEFGQNVACHWTVKSPGVFRDGIVLLIGLPAGVAPTSFHPNAYLPSYINGPLDADASYYYPYKAEPGLPRMSVVGNIPLYMDEKRAFKV</sequence>
<name>A0A0W0FH43_MONRR</name>
<evidence type="ECO:0000313" key="8">
    <source>
        <dbReference type="Proteomes" id="UP000054988"/>
    </source>
</evidence>
<dbReference type="eggNOG" id="KOG1709">
    <property type="taxonomic scope" value="Eukaryota"/>
</dbReference>
<dbReference type="Proteomes" id="UP000054988">
    <property type="component" value="Unassembled WGS sequence"/>
</dbReference>
<dbReference type="GO" id="GO:0032259">
    <property type="term" value="P:methylation"/>
    <property type="evidence" value="ECO:0007669"/>
    <property type="project" value="UniProtKB-KW"/>
</dbReference>
<dbReference type="InterPro" id="IPR029063">
    <property type="entry name" value="SAM-dependent_MTases_sf"/>
</dbReference>
<dbReference type="PROSITE" id="PS50088">
    <property type="entry name" value="ANK_REPEAT"/>
    <property type="match status" value="1"/>
</dbReference>
<dbReference type="EMBL" id="LATX01001986">
    <property type="protein sequence ID" value="KTB35606.1"/>
    <property type="molecule type" value="Genomic_DNA"/>
</dbReference>
<dbReference type="Pfam" id="PF00023">
    <property type="entry name" value="Ank"/>
    <property type="match status" value="1"/>
</dbReference>
<feature type="repeat" description="ANK" evidence="4">
    <location>
        <begin position="101"/>
        <end position="133"/>
    </location>
</feature>
<dbReference type="SMART" id="SM00248">
    <property type="entry name" value="ANK"/>
    <property type="match status" value="1"/>
</dbReference>
<evidence type="ECO:0000256" key="4">
    <source>
        <dbReference type="PROSITE-ProRule" id="PRU00023"/>
    </source>
</evidence>
<proteinExistence type="predicted"/>
<keyword evidence="3" id="KW-0949">S-adenosyl-L-methionine</keyword>
<dbReference type="SUPFAM" id="SSF53335">
    <property type="entry name" value="S-adenosyl-L-methionine-dependent methyltransferases"/>
    <property type="match status" value="1"/>
</dbReference>
<dbReference type="GO" id="GO:0019702">
    <property type="term" value="F:protein arginine N5-methyltransferase activity"/>
    <property type="evidence" value="ECO:0007669"/>
    <property type="project" value="TreeGrafter"/>
</dbReference>
<evidence type="ECO:0000313" key="7">
    <source>
        <dbReference type="EMBL" id="KTB35606.1"/>
    </source>
</evidence>
<dbReference type="GO" id="GO:0005737">
    <property type="term" value="C:cytoplasm"/>
    <property type="evidence" value="ECO:0007669"/>
    <property type="project" value="TreeGrafter"/>
</dbReference>
<dbReference type="PANTHER" id="PTHR32379:SF1">
    <property type="entry name" value="GUANIDINOACETATE N-METHYLTRANSFERASE"/>
    <property type="match status" value="1"/>
</dbReference>
<keyword evidence="5" id="KW-1133">Transmembrane helix</keyword>
<dbReference type="InterPro" id="IPR026480">
    <property type="entry name" value="RMT2_dom"/>
</dbReference>
<evidence type="ECO:0000259" key="6">
    <source>
        <dbReference type="PROSITE" id="PS51559"/>
    </source>
</evidence>
<keyword evidence="2 7" id="KW-0808">Transferase</keyword>
<protein>
    <submittedName>
        <fullName evidence="7">Putative arginine methyl transferase</fullName>
    </submittedName>
</protein>
<keyword evidence="5" id="KW-0812">Transmembrane</keyword>
<dbReference type="Gene3D" id="1.25.40.20">
    <property type="entry name" value="Ankyrin repeat-containing domain"/>
    <property type="match status" value="1"/>
</dbReference>
<organism evidence="7 8">
    <name type="scientific">Moniliophthora roreri</name>
    <name type="common">Frosty pod rot fungus</name>
    <name type="synonym">Monilia roreri</name>
    <dbReference type="NCBI Taxonomy" id="221103"/>
    <lineage>
        <taxon>Eukaryota</taxon>
        <taxon>Fungi</taxon>
        <taxon>Dikarya</taxon>
        <taxon>Basidiomycota</taxon>
        <taxon>Agaricomycotina</taxon>
        <taxon>Agaricomycetes</taxon>
        <taxon>Agaricomycetidae</taxon>
        <taxon>Agaricales</taxon>
        <taxon>Marasmiineae</taxon>
        <taxon>Marasmiaceae</taxon>
        <taxon>Moniliophthora</taxon>
    </lineage>
</organism>
<feature type="transmembrane region" description="Helical" evidence="5">
    <location>
        <begin position="515"/>
        <end position="535"/>
    </location>
</feature>
<evidence type="ECO:0000256" key="1">
    <source>
        <dbReference type="ARBA" id="ARBA00022603"/>
    </source>
</evidence>
<accession>A0A0W0FH43</accession>
<keyword evidence="1" id="KW-0489">Methyltransferase</keyword>